<dbReference type="Proteomes" id="UP000249340">
    <property type="component" value="Chromosome"/>
</dbReference>
<name>A0A345SS56_9ACTN</name>
<evidence type="ECO:0000259" key="1">
    <source>
        <dbReference type="Pfam" id="PF01814"/>
    </source>
</evidence>
<proteinExistence type="predicted"/>
<evidence type="ECO:0000313" key="2">
    <source>
        <dbReference type="EMBL" id="AXI76561.1"/>
    </source>
</evidence>
<keyword evidence="3" id="KW-1185">Reference proteome</keyword>
<feature type="domain" description="Hemerythrin-like" evidence="1">
    <location>
        <begin position="28"/>
        <end position="146"/>
    </location>
</feature>
<dbReference type="AlphaFoldDB" id="A0A345SS56"/>
<evidence type="ECO:0000313" key="3">
    <source>
        <dbReference type="Proteomes" id="UP000249340"/>
    </source>
</evidence>
<dbReference type="Pfam" id="PF01814">
    <property type="entry name" value="Hemerythrin"/>
    <property type="match status" value="1"/>
</dbReference>
<dbReference type="OrthoDB" id="3381279at2"/>
<accession>A0A345SS56</accession>
<sequence length="176" mass="19179">MPQAHPTTGRRPPYGGTSCEYCGGQAVTAIDELIREHEQAIALIGEVRAAYRLRDLPRMAESARRIAAVLAPHTEVQERGLFPALAAAFPDRIGELEEEHRRIEAVLAEAEHGTPADPGWPGRFLLALVLLREHIVKEQDGLFPAATAILGPADWDAVDAVRARCGTAAGRRPVRR</sequence>
<dbReference type="EMBL" id="CP031264">
    <property type="protein sequence ID" value="AXI76561.1"/>
    <property type="molecule type" value="Genomic_DNA"/>
</dbReference>
<dbReference type="Gene3D" id="1.20.120.520">
    <property type="entry name" value="nmb1532 protein domain like"/>
    <property type="match status" value="1"/>
</dbReference>
<gene>
    <name evidence="2" type="ORF">C7M71_002830</name>
</gene>
<organism evidence="2 3">
    <name type="scientific">Peterkaempfera bronchialis</name>
    <dbReference type="NCBI Taxonomy" id="2126346"/>
    <lineage>
        <taxon>Bacteria</taxon>
        <taxon>Bacillati</taxon>
        <taxon>Actinomycetota</taxon>
        <taxon>Actinomycetes</taxon>
        <taxon>Kitasatosporales</taxon>
        <taxon>Streptomycetaceae</taxon>
        <taxon>Peterkaempfera</taxon>
    </lineage>
</organism>
<reference evidence="3" key="1">
    <citation type="submission" date="2018-07" db="EMBL/GenBank/DDBJ databases">
        <title>Streptacidiphilus bronchialis DSM 106435 chromosome.</title>
        <authorList>
            <person name="Batra D."/>
            <person name="Gulvik C.A."/>
        </authorList>
    </citation>
    <scope>NUCLEOTIDE SEQUENCE [LARGE SCALE GENOMIC DNA]</scope>
    <source>
        <strain evidence="3">DSM 106435</strain>
    </source>
</reference>
<dbReference type="KEGG" id="stri:C7M71_002830"/>
<protein>
    <submittedName>
        <fullName evidence="2">Hemerythrin domain-containing protein</fullName>
    </submittedName>
</protein>
<dbReference type="InterPro" id="IPR012312">
    <property type="entry name" value="Hemerythrin-like"/>
</dbReference>